<dbReference type="Proteomes" id="UP001362999">
    <property type="component" value="Unassembled WGS sequence"/>
</dbReference>
<name>A0AAW0DCP4_9AGAR</name>
<dbReference type="EMBL" id="JAWWNJ010000009">
    <property type="protein sequence ID" value="KAK7049101.1"/>
    <property type="molecule type" value="Genomic_DNA"/>
</dbReference>
<proteinExistence type="predicted"/>
<feature type="compositionally biased region" description="Low complexity" evidence="1">
    <location>
        <begin position="197"/>
        <end position="210"/>
    </location>
</feature>
<evidence type="ECO:0000313" key="3">
    <source>
        <dbReference type="Proteomes" id="UP001362999"/>
    </source>
</evidence>
<evidence type="ECO:0000256" key="1">
    <source>
        <dbReference type="SAM" id="MobiDB-lite"/>
    </source>
</evidence>
<dbReference type="AlphaFoldDB" id="A0AAW0DCP4"/>
<comment type="caution">
    <text evidence="2">The sequence shown here is derived from an EMBL/GenBank/DDBJ whole genome shotgun (WGS) entry which is preliminary data.</text>
</comment>
<organism evidence="2 3">
    <name type="scientific">Favolaschia claudopus</name>
    <dbReference type="NCBI Taxonomy" id="2862362"/>
    <lineage>
        <taxon>Eukaryota</taxon>
        <taxon>Fungi</taxon>
        <taxon>Dikarya</taxon>
        <taxon>Basidiomycota</taxon>
        <taxon>Agaricomycotina</taxon>
        <taxon>Agaricomycetes</taxon>
        <taxon>Agaricomycetidae</taxon>
        <taxon>Agaricales</taxon>
        <taxon>Marasmiineae</taxon>
        <taxon>Mycenaceae</taxon>
        <taxon>Favolaschia</taxon>
    </lineage>
</organism>
<keyword evidence="3" id="KW-1185">Reference proteome</keyword>
<protein>
    <submittedName>
        <fullName evidence="2">Uncharacterized protein</fullName>
    </submittedName>
</protein>
<evidence type="ECO:0000313" key="2">
    <source>
        <dbReference type="EMBL" id="KAK7049101.1"/>
    </source>
</evidence>
<reference evidence="2 3" key="1">
    <citation type="journal article" date="2024" name="J Genomics">
        <title>Draft genome sequencing and assembly of Favolaschia claudopus CIRM-BRFM 2984 isolated from oak limbs.</title>
        <authorList>
            <person name="Navarro D."/>
            <person name="Drula E."/>
            <person name="Chaduli D."/>
            <person name="Cazenave R."/>
            <person name="Ahrendt S."/>
            <person name="Wang J."/>
            <person name="Lipzen A."/>
            <person name="Daum C."/>
            <person name="Barry K."/>
            <person name="Grigoriev I.V."/>
            <person name="Favel A."/>
            <person name="Rosso M.N."/>
            <person name="Martin F."/>
        </authorList>
    </citation>
    <scope>NUCLEOTIDE SEQUENCE [LARGE SCALE GENOMIC DNA]</scope>
    <source>
        <strain evidence="2 3">CIRM-BRFM 2984</strain>
    </source>
</reference>
<sequence>MFLDAWVVAAVTAAPRSGAIASRRRIAVPRAGLVQVFGCRQANPRPRRVKQRVAHPPIDFSAVAGAAAPRSGAHSIECMDFLPENGTSNFRPSAGKCPPPTCQAARSLAFHQALDVPATGERKSVMCGKTSASLGEHPRLAHVDYYTYRRPASGAFSTHDSNFLRCAAFNINTQPSNQHLTFVGPPSDASEIFLPAARASSSSSTPTPLSEIQDFEVPRASV</sequence>
<feature type="region of interest" description="Disordered" evidence="1">
    <location>
        <begin position="197"/>
        <end position="222"/>
    </location>
</feature>
<accession>A0AAW0DCP4</accession>
<gene>
    <name evidence="2" type="ORF">R3P38DRAFT_3175354</name>
</gene>